<dbReference type="Pfam" id="PF20153">
    <property type="entry name" value="DUF6535"/>
    <property type="match status" value="1"/>
</dbReference>
<name>A0A8H5HTL7_9AGAR</name>
<comment type="caution">
    <text evidence="4">The sequence shown here is derived from an EMBL/GenBank/DDBJ whole genome shotgun (WGS) entry which is preliminary data.</text>
</comment>
<keyword evidence="2" id="KW-1133">Transmembrane helix</keyword>
<proteinExistence type="predicted"/>
<feature type="transmembrane region" description="Helical" evidence="2">
    <location>
        <begin position="229"/>
        <end position="251"/>
    </location>
</feature>
<feature type="transmembrane region" description="Helical" evidence="2">
    <location>
        <begin position="90"/>
        <end position="109"/>
    </location>
</feature>
<dbReference type="EMBL" id="JAACJN010000025">
    <property type="protein sequence ID" value="KAF5389014.1"/>
    <property type="molecule type" value="Genomic_DNA"/>
</dbReference>
<dbReference type="AlphaFoldDB" id="A0A8H5HTL7"/>
<dbReference type="InterPro" id="IPR045338">
    <property type="entry name" value="DUF6535"/>
</dbReference>
<evidence type="ECO:0000256" key="1">
    <source>
        <dbReference type="SAM" id="MobiDB-lite"/>
    </source>
</evidence>
<feature type="transmembrane region" description="Helical" evidence="2">
    <location>
        <begin position="165"/>
        <end position="188"/>
    </location>
</feature>
<feature type="region of interest" description="Disordered" evidence="1">
    <location>
        <begin position="325"/>
        <end position="357"/>
    </location>
</feature>
<protein>
    <recommendedName>
        <fullName evidence="3">DUF6535 domain-containing protein</fullName>
    </recommendedName>
</protein>
<evidence type="ECO:0000313" key="5">
    <source>
        <dbReference type="Proteomes" id="UP000518752"/>
    </source>
</evidence>
<evidence type="ECO:0000313" key="4">
    <source>
        <dbReference type="EMBL" id="KAF5389014.1"/>
    </source>
</evidence>
<keyword evidence="2" id="KW-0472">Membrane</keyword>
<feature type="transmembrane region" description="Helical" evidence="2">
    <location>
        <begin position="257"/>
        <end position="280"/>
    </location>
</feature>
<dbReference type="Proteomes" id="UP000518752">
    <property type="component" value="Unassembled WGS sequence"/>
</dbReference>
<evidence type="ECO:0000256" key="2">
    <source>
        <dbReference type="SAM" id="Phobius"/>
    </source>
</evidence>
<gene>
    <name evidence="4" type="ORF">D9757_005142</name>
</gene>
<sequence length="391" mass="43314">MSTTFSARPSRNVRKSAGNNSLNSGHTFKRHLFGIPRSAPILDLSDDYEQRFPEDSMGEETGLNARVWRTYMAESSEYDAKMVGEARDGLDALLVFAGLFSAVVTSFLVQTSQNLNQTDFTEVTAHLLSELIAIQRATADGESIDAVSASPLNATSQSAPDLRAIWVNGLWVVSLSLALVVALAAVLVKQWLHRYMAIPSGPPGERSHVRQYRYAGLVKWQVQGIIGSLPVVMHISLALFLLGLVIFFVPIHYTLSFIVGSITLTVYILYVVSHLLPILYPQCPYQTPFSDFILQVAVGLPLLAVRTRSAFNRLVARITNYFGHPDDDTNSTESEEWPTPDEHSRAPRDPEKRAVEGSRHTLPVEALHWLYHVSSDVAVRSVVLQQSEDSP</sequence>
<organism evidence="4 5">
    <name type="scientific">Collybiopsis confluens</name>
    <dbReference type="NCBI Taxonomy" id="2823264"/>
    <lineage>
        <taxon>Eukaryota</taxon>
        <taxon>Fungi</taxon>
        <taxon>Dikarya</taxon>
        <taxon>Basidiomycota</taxon>
        <taxon>Agaricomycotina</taxon>
        <taxon>Agaricomycetes</taxon>
        <taxon>Agaricomycetidae</taxon>
        <taxon>Agaricales</taxon>
        <taxon>Marasmiineae</taxon>
        <taxon>Omphalotaceae</taxon>
        <taxon>Collybiopsis</taxon>
    </lineage>
</organism>
<reference evidence="4 5" key="1">
    <citation type="journal article" date="2020" name="ISME J.">
        <title>Uncovering the hidden diversity of litter-decomposition mechanisms in mushroom-forming fungi.</title>
        <authorList>
            <person name="Floudas D."/>
            <person name="Bentzer J."/>
            <person name="Ahren D."/>
            <person name="Johansson T."/>
            <person name="Persson P."/>
            <person name="Tunlid A."/>
        </authorList>
    </citation>
    <scope>NUCLEOTIDE SEQUENCE [LARGE SCALE GENOMIC DNA]</scope>
    <source>
        <strain evidence="4 5">CBS 406.79</strain>
    </source>
</reference>
<keyword evidence="5" id="KW-1185">Reference proteome</keyword>
<evidence type="ECO:0000259" key="3">
    <source>
        <dbReference type="Pfam" id="PF20153"/>
    </source>
</evidence>
<feature type="domain" description="DUF6535" evidence="3">
    <location>
        <begin position="68"/>
        <end position="248"/>
    </location>
</feature>
<feature type="region of interest" description="Disordered" evidence="1">
    <location>
        <begin position="1"/>
        <end position="22"/>
    </location>
</feature>
<accession>A0A8H5HTL7</accession>
<keyword evidence="2" id="KW-0812">Transmembrane</keyword>
<dbReference type="OrthoDB" id="3219854at2759"/>
<feature type="compositionally biased region" description="Basic and acidic residues" evidence="1">
    <location>
        <begin position="340"/>
        <end position="357"/>
    </location>
</feature>
<feature type="compositionally biased region" description="Acidic residues" evidence="1">
    <location>
        <begin position="328"/>
        <end position="339"/>
    </location>
</feature>